<dbReference type="PANTHER" id="PTHR46113">
    <property type="entry name" value="SNAC DOMAIN-CONTAINING PROTEIN"/>
    <property type="match status" value="1"/>
</dbReference>
<feature type="compositionally biased region" description="Low complexity" evidence="1">
    <location>
        <begin position="1"/>
        <end position="21"/>
    </location>
</feature>
<dbReference type="AlphaFoldDB" id="A0A8J5CIP9"/>
<evidence type="ECO:0000313" key="2">
    <source>
        <dbReference type="EMBL" id="KAG0711829.1"/>
    </source>
</evidence>
<dbReference type="PANTHER" id="PTHR46113:SF1">
    <property type="entry name" value="PEPTIDASE M17 LEUCYL AMINOPEPTIDASE N-TERMINAL DOMAIN-CONTAINING PROTEIN"/>
    <property type="match status" value="1"/>
</dbReference>
<sequence>MEKKIASSSVPSSHVASSSSSSHEETDGSDAEFKCLSPPKRRAGKKSDMILSKEVTTKLDRFKVSDPAAMAVVGAVAKATGQNIDNITLSTSSIRRHRRKNRKEVATAEKIELPERCLVLLHCDAKQLPDIAGRRKRVERLAIHVTGGDKEYLLEVAKIPQGPWASHGRGCPQGGIRRGKLEARIQGIVFDTAASKTGPQWRACIKIQEGLGRNLLSFACRHHLLEGSVSARPLMKFGHGKRCPSSSPSPYAIPWNEAMVPSHAPYNDLLFMREFCRGIPNERVAEVALKHSKRHLWSRKALDLLLPGQGEEVATHLAKSPASWEGDPLFCRMKRAIDQVKVVNDVAERGVALMTAFNPRRSSESVPSEGSKAVVLIWWSMDHWWSMITFLVVHRTFTIFGNELNIYATRMQYITVSPASTLAYNVSIMSFLRPEAGHVSRWWARARMNPSLACCPTTAAAASGHLLHDSFGALSVDRELRNLVRLDQDLLDLIPGQ</sequence>
<reference evidence="2" key="1">
    <citation type="submission" date="2020-07" db="EMBL/GenBank/DDBJ databases">
        <title>The High-quality genome of the commercially important snow crab, Chionoecetes opilio.</title>
        <authorList>
            <person name="Jeong J.-H."/>
            <person name="Ryu S."/>
        </authorList>
    </citation>
    <scope>NUCLEOTIDE SEQUENCE</scope>
    <source>
        <strain evidence="2">MADBK_172401_WGS</strain>
        <tissue evidence="2">Digestive gland</tissue>
    </source>
</reference>
<keyword evidence="3" id="KW-1185">Reference proteome</keyword>
<protein>
    <submittedName>
        <fullName evidence="2">Uncharacterized protein</fullName>
    </submittedName>
</protein>
<evidence type="ECO:0000313" key="3">
    <source>
        <dbReference type="Proteomes" id="UP000770661"/>
    </source>
</evidence>
<dbReference type="Proteomes" id="UP000770661">
    <property type="component" value="Unassembled WGS sequence"/>
</dbReference>
<evidence type="ECO:0000256" key="1">
    <source>
        <dbReference type="SAM" id="MobiDB-lite"/>
    </source>
</evidence>
<name>A0A8J5CIP9_CHIOP</name>
<dbReference type="EMBL" id="JACEEZ010022979">
    <property type="protein sequence ID" value="KAG0711829.1"/>
    <property type="molecule type" value="Genomic_DNA"/>
</dbReference>
<organism evidence="2 3">
    <name type="scientific">Chionoecetes opilio</name>
    <name type="common">Atlantic snow crab</name>
    <name type="synonym">Cancer opilio</name>
    <dbReference type="NCBI Taxonomy" id="41210"/>
    <lineage>
        <taxon>Eukaryota</taxon>
        <taxon>Metazoa</taxon>
        <taxon>Ecdysozoa</taxon>
        <taxon>Arthropoda</taxon>
        <taxon>Crustacea</taxon>
        <taxon>Multicrustacea</taxon>
        <taxon>Malacostraca</taxon>
        <taxon>Eumalacostraca</taxon>
        <taxon>Eucarida</taxon>
        <taxon>Decapoda</taxon>
        <taxon>Pleocyemata</taxon>
        <taxon>Brachyura</taxon>
        <taxon>Eubrachyura</taxon>
        <taxon>Majoidea</taxon>
        <taxon>Majidae</taxon>
        <taxon>Chionoecetes</taxon>
    </lineage>
</organism>
<gene>
    <name evidence="2" type="ORF">GWK47_019769</name>
</gene>
<proteinExistence type="predicted"/>
<feature type="region of interest" description="Disordered" evidence="1">
    <location>
        <begin position="1"/>
        <end position="49"/>
    </location>
</feature>
<comment type="caution">
    <text evidence="2">The sequence shown here is derived from an EMBL/GenBank/DDBJ whole genome shotgun (WGS) entry which is preliminary data.</text>
</comment>
<accession>A0A8J5CIP9</accession>